<dbReference type="Proteomes" id="UP000542342">
    <property type="component" value="Unassembled WGS sequence"/>
</dbReference>
<protein>
    <submittedName>
        <fullName evidence="2">Glycosyltransferase family 4 protein</fullName>
    </submittedName>
</protein>
<dbReference type="Pfam" id="PF13579">
    <property type="entry name" value="Glyco_trans_4_4"/>
    <property type="match status" value="1"/>
</dbReference>
<keyword evidence="2" id="KW-0808">Transferase</keyword>
<dbReference type="GO" id="GO:0016757">
    <property type="term" value="F:glycosyltransferase activity"/>
    <property type="evidence" value="ECO:0007669"/>
    <property type="project" value="UniProtKB-ARBA"/>
</dbReference>
<dbReference type="AlphaFoldDB" id="A0A7V9ABL2"/>
<feature type="domain" description="Glycosyltransferase subfamily 4-like N-terminal" evidence="1">
    <location>
        <begin position="17"/>
        <end position="174"/>
    </location>
</feature>
<proteinExistence type="predicted"/>
<dbReference type="Gene3D" id="3.40.50.2000">
    <property type="entry name" value="Glycogen Phosphorylase B"/>
    <property type="match status" value="2"/>
</dbReference>
<keyword evidence="3" id="KW-1185">Reference proteome</keyword>
<dbReference type="CDD" id="cd03801">
    <property type="entry name" value="GT4_PimA-like"/>
    <property type="match status" value="1"/>
</dbReference>
<dbReference type="InterPro" id="IPR028098">
    <property type="entry name" value="Glyco_trans_4-like_N"/>
</dbReference>
<dbReference type="SUPFAM" id="SSF53756">
    <property type="entry name" value="UDP-Glycosyltransferase/glycogen phosphorylase"/>
    <property type="match status" value="1"/>
</dbReference>
<gene>
    <name evidence="2" type="ORF">H0921_07775</name>
</gene>
<dbReference type="RefSeq" id="WP_194537491.1">
    <property type="nucleotide sequence ID" value="NZ_JACEFB010000004.1"/>
</dbReference>
<comment type="caution">
    <text evidence="2">The sequence shown here is derived from an EMBL/GenBank/DDBJ whole genome shotgun (WGS) entry which is preliminary data.</text>
</comment>
<evidence type="ECO:0000259" key="1">
    <source>
        <dbReference type="Pfam" id="PF13579"/>
    </source>
</evidence>
<evidence type="ECO:0000313" key="2">
    <source>
        <dbReference type="EMBL" id="MBA2226059.1"/>
    </source>
</evidence>
<organism evidence="2 3">
    <name type="scientific">Thermogemmata fonticola</name>
    <dbReference type="NCBI Taxonomy" id="2755323"/>
    <lineage>
        <taxon>Bacteria</taxon>
        <taxon>Pseudomonadati</taxon>
        <taxon>Planctomycetota</taxon>
        <taxon>Planctomycetia</taxon>
        <taxon>Gemmatales</taxon>
        <taxon>Gemmataceae</taxon>
        <taxon>Thermogemmata</taxon>
    </lineage>
</organism>
<reference evidence="2 3" key="1">
    <citation type="submission" date="2020-07" db="EMBL/GenBank/DDBJ databases">
        <title>Thermogemmata thermophila gen. nov., sp. nov., a novel moderate thermophilic planctomycete from a Kamchatka hot spring.</title>
        <authorList>
            <person name="Elcheninov A.G."/>
            <person name="Podosokorskaya O.A."/>
            <person name="Kovaleva O.L."/>
            <person name="Novikov A."/>
            <person name="Bonch-Osmolovskaya E.A."/>
            <person name="Toshchakov S.V."/>
            <person name="Kublanov I.V."/>
        </authorList>
    </citation>
    <scope>NUCLEOTIDE SEQUENCE [LARGE SCALE GENOMIC DNA]</scope>
    <source>
        <strain evidence="2 3">2918</strain>
    </source>
</reference>
<evidence type="ECO:0000313" key="3">
    <source>
        <dbReference type="Proteomes" id="UP000542342"/>
    </source>
</evidence>
<name>A0A7V9ABL2_9BACT</name>
<accession>A0A7V9ABL2</accession>
<dbReference type="EMBL" id="JACEFB010000004">
    <property type="protein sequence ID" value="MBA2226059.1"/>
    <property type="molecule type" value="Genomic_DNA"/>
</dbReference>
<sequence length="374" mass="41476">MRHHWVILTGEYPPECGGVGDYSAQLAARLVQCDQDVTVMASSAEEESEQSGNGVRVLRIPQAFRLSGLGRTERVLRQLRPDRLLLQYTPHAFGYKAMNLPLASSLGRWGRSIAPLWVIFHEVVFPFSLYKPQYMVLAFVTHMMARMIAQSASRIFVTAWAWKRVLRRVGPQRVASEWLPVPSNLEGVAPAGASLPAEDDGEVWLGHLGAYGPWAESVLEAAGRKLLPCYPRAKMVLLGRGSESLARQWQERGVGWADRLVVPGVLPPAALAAWLQRCCLLLQPYPDGVSSRRTTAMAALCGGIPLATNLGPLSEPFWSVRLPSIAAAPRTEDLLELATQLLGDARRRAELTLHGQQLYQELFRWDCLLTRLLV</sequence>